<keyword evidence="4" id="KW-1185">Reference proteome</keyword>
<accession>A0A7R9QLW1</accession>
<evidence type="ECO:0000256" key="1">
    <source>
        <dbReference type="SAM" id="MobiDB-lite"/>
    </source>
</evidence>
<feature type="transmembrane region" description="Helical" evidence="2">
    <location>
        <begin position="20"/>
        <end position="39"/>
    </location>
</feature>
<dbReference type="AlphaFoldDB" id="A0A7R9QLW1"/>
<dbReference type="EMBL" id="OC909044">
    <property type="protein sequence ID" value="CAD7650909.1"/>
    <property type="molecule type" value="Genomic_DNA"/>
</dbReference>
<keyword evidence="2" id="KW-0812">Transmembrane</keyword>
<organism evidence="3">
    <name type="scientific">Medioppia subpectinata</name>
    <dbReference type="NCBI Taxonomy" id="1979941"/>
    <lineage>
        <taxon>Eukaryota</taxon>
        <taxon>Metazoa</taxon>
        <taxon>Ecdysozoa</taxon>
        <taxon>Arthropoda</taxon>
        <taxon>Chelicerata</taxon>
        <taxon>Arachnida</taxon>
        <taxon>Acari</taxon>
        <taxon>Acariformes</taxon>
        <taxon>Sarcoptiformes</taxon>
        <taxon>Oribatida</taxon>
        <taxon>Brachypylina</taxon>
        <taxon>Oppioidea</taxon>
        <taxon>Oppiidae</taxon>
        <taxon>Medioppia</taxon>
    </lineage>
</organism>
<gene>
    <name evidence="3" type="ORF">OSB1V03_LOCUS23089</name>
</gene>
<protein>
    <submittedName>
        <fullName evidence="3">Uncharacterized protein</fullName>
    </submittedName>
</protein>
<keyword evidence="2" id="KW-1133">Transmembrane helix</keyword>
<dbReference type="EMBL" id="CAJPIZ010054469">
    <property type="protein sequence ID" value="CAG2123144.1"/>
    <property type="molecule type" value="Genomic_DNA"/>
</dbReference>
<sequence length="69" mass="8066">TQLISQSDFSFSIFLFFHSFYSYISVDSVINYLTFVISLSTNLGQNMVSEPEDQMEETGRHLQHRGRRL</sequence>
<name>A0A7R9QLW1_9ACAR</name>
<feature type="region of interest" description="Disordered" evidence="1">
    <location>
        <begin position="49"/>
        <end position="69"/>
    </location>
</feature>
<keyword evidence="2" id="KW-0472">Membrane</keyword>
<evidence type="ECO:0000256" key="2">
    <source>
        <dbReference type="SAM" id="Phobius"/>
    </source>
</evidence>
<evidence type="ECO:0000313" key="4">
    <source>
        <dbReference type="Proteomes" id="UP000759131"/>
    </source>
</evidence>
<feature type="non-terminal residue" evidence="3">
    <location>
        <position position="69"/>
    </location>
</feature>
<evidence type="ECO:0000313" key="3">
    <source>
        <dbReference type="EMBL" id="CAD7650909.1"/>
    </source>
</evidence>
<dbReference type="Proteomes" id="UP000759131">
    <property type="component" value="Unassembled WGS sequence"/>
</dbReference>
<reference evidence="3" key="1">
    <citation type="submission" date="2020-11" db="EMBL/GenBank/DDBJ databases">
        <authorList>
            <person name="Tran Van P."/>
        </authorList>
    </citation>
    <scope>NUCLEOTIDE SEQUENCE</scope>
</reference>
<proteinExistence type="predicted"/>